<dbReference type="Pfam" id="PF01494">
    <property type="entry name" value="FAD_binding_3"/>
    <property type="match status" value="1"/>
</dbReference>
<evidence type="ECO:0000313" key="6">
    <source>
        <dbReference type="EMBL" id="AYF78861.1"/>
    </source>
</evidence>
<reference evidence="6 7" key="1">
    <citation type="submission" date="2018-09" db="EMBL/GenBank/DDBJ databases">
        <title>Nocardia yunnanensis sp. nov., an actinomycete isolated from a soil sample.</title>
        <authorList>
            <person name="Zhang J."/>
        </authorList>
    </citation>
    <scope>NUCLEOTIDE SEQUENCE [LARGE SCALE GENOMIC DNA]</scope>
    <source>
        <strain evidence="6 7">CFHS0054</strain>
    </source>
</reference>
<feature type="compositionally biased region" description="Basic residues" evidence="4">
    <location>
        <begin position="200"/>
        <end position="209"/>
    </location>
</feature>
<name>A0A386ZMM2_9NOCA</name>
<feature type="region of interest" description="Disordered" evidence="4">
    <location>
        <begin position="184"/>
        <end position="209"/>
    </location>
</feature>
<dbReference type="Proteomes" id="UP000267164">
    <property type="component" value="Chromosome"/>
</dbReference>
<dbReference type="GO" id="GO:0071949">
    <property type="term" value="F:FAD binding"/>
    <property type="evidence" value="ECO:0007669"/>
    <property type="project" value="InterPro"/>
</dbReference>
<feature type="region of interest" description="Disordered" evidence="4">
    <location>
        <begin position="228"/>
        <end position="248"/>
    </location>
</feature>
<feature type="region of interest" description="Disordered" evidence="4">
    <location>
        <begin position="36"/>
        <end position="99"/>
    </location>
</feature>
<evidence type="ECO:0000313" key="7">
    <source>
        <dbReference type="Proteomes" id="UP000267164"/>
    </source>
</evidence>
<comment type="cofactor">
    <cofactor evidence="1">
        <name>FAD</name>
        <dbReference type="ChEBI" id="CHEBI:57692"/>
    </cofactor>
</comment>
<dbReference type="GO" id="GO:0016709">
    <property type="term" value="F:oxidoreductase activity, acting on paired donors, with incorporation or reduction of molecular oxygen, NAD(P)H as one donor, and incorporation of one atom of oxygen"/>
    <property type="evidence" value="ECO:0007669"/>
    <property type="project" value="UniProtKB-ARBA"/>
</dbReference>
<sequence>MRTPVLVIGGGPVGLTLSILLSRSGIDHVVLEARTAPSPHPKARGISARSTQPRTGVFPGRIGAGAVRACGRSGSPRRATDLVRPGRRRGDGDGPRGAFGQIVDPACGLAERLRWCAQRGARGERHRHDGSDRVERIPQCPFRSAAGGGGGGSGERLILPDRWGRVSRGRQRPAVDLPAALARTRSRRHRPDQPDSPWQRHCRSARRHSRYRHLAHGRAAGRLLVEAGRRRHRGGPRDPARHLRIRAP</sequence>
<gene>
    <name evidence="6" type="ORF">D7D52_09000</name>
</gene>
<protein>
    <recommendedName>
        <fullName evidence="5">FAD-binding domain-containing protein</fullName>
    </recommendedName>
</protein>
<keyword evidence="7" id="KW-1185">Reference proteome</keyword>
<dbReference type="InterPro" id="IPR050641">
    <property type="entry name" value="RIFMO-like"/>
</dbReference>
<dbReference type="InterPro" id="IPR002938">
    <property type="entry name" value="FAD-bd"/>
</dbReference>
<evidence type="ECO:0000256" key="4">
    <source>
        <dbReference type="SAM" id="MobiDB-lite"/>
    </source>
</evidence>
<dbReference type="PANTHER" id="PTHR43004">
    <property type="entry name" value="TRK SYSTEM POTASSIUM UPTAKE PROTEIN"/>
    <property type="match status" value="1"/>
</dbReference>
<evidence type="ECO:0000256" key="2">
    <source>
        <dbReference type="ARBA" id="ARBA00022630"/>
    </source>
</evidence>
<evidence type="ECO:0000256" key="3">
    <source>
        <dbReference type="ARBA" id="ARBA00022827"/>
    </source>
</evidence>
<dbReference type="InterPro" id="IPR036188">
    <property type="entry name" value="FAD/NAD-bd_sf"/>
</dbReference>
<dbReference type="Gene3D" id="3.50.50.60">
    <property type="entry name" value="FAD/NAD(P)-binding domain"/>
    <property type="match status" value="1"/>
</dbReference>
<dbReference type="KEGG" id="nyu:D7D52_09000"/>
<accession>A0A386ZMM2</accession>
<dbReference type="EMBL" id="CP032568">
    <property type="protein sequence ID" value="AYF78861.1"/>
    <property type="molecule type" value="Genomic_DNA"/>
</dbReference>
<evidence type="ECO:0000259" key="5">
    <source>
        <dbReference type="Pfam" id="PF01494"/>
    </source>
</evidence>
<evidence type="ECO:0000256" key="1">
    <source>
        <dbReference type="ARBA" id="ARBA00001974"/>
    </source>
</evidence>
<proteinExistence type="predicted"/>
<keyword evidence="3" id="KW-0274">FAD</keyword>
<dbReference type="AlphaFoldDB" id="A0A386ZMM2"/>
<feature type="domain" description="FAD-binding" evidence="5">
    <location>
        <begin position="2"/>
        <end position="50"/>
    </location>
</feature>
<organism evidence="6 7">
    <name type="scientific">Nocardia yunnanensis</name>
    <dbReference type="NCBI Taxonomy" id="2382165"/>
    <lineage>
        <taxon>Bacteria</taxon>
        <taxon>Bacillati</taxon>
        <taxon>Actinomycetota</taxon>
        <taxon>Actinomycetes</taxon>
        <taxon>Mycobacteriales</taxon>
        <taxon>Nocardiaceae</taxon>
        <taxon>Nocardia</taxon>
    </lineage>
</organism>
<keyword evidence="2" id="KW-0285">Flavoprotein</keyword>
<dbReference type="SUPFAM" id="SSF51905">
    <property type="entry name" value="FAD/NAD(P)-binding domain"/>
    <property type="match status" value="2"/>
</dbReference>
<dbReference type="PANTHER" id="PTHR43004:SF19">
    <property type="entry name" value="BINDING MONOOXYGENASE, PUTATIVE (JCVI)-RELATED"/>
    <property type="match status" value="1"/>
</dbReference>